<feature type="coiled-coil region" evidence="14">
    <location>
        <begin position="275"/>
        <end position="302"/>
    </location>
</feature>
<dbReference type="AlphaFoldDB" id="A0AA38ZI96"/>
<keyword evidence="15" id="KW-0472">Membrane</keyword>
<keyword evidence="11" id="KW-0067">ATP-binding</keyword>
<evidence type="ECO:0000256" key="11">
    <source>
        <dbReference type="ARBA" id="ARBA00022840"/>
    </source>
</evidence>
<protein>
    <recommendedName>
        <fullName evidence="5">adenylate kinase</fullName>
        <ecNumber evidence="5">2.7.4.3</ecNumber>
    </recommendedName>
    <alternativeName>
        <fullName evidence="12">ATP:AMP phosphotransferase</fullName>
    </alternativeName>
</protein>
<comment type="subcellular location">
    <subcellularLocation>
        <location evidence="2">Plastid</location>
        <location evidence="2">Chloroplast</location>
    </subcellularLocation>
</comment>
<dbReference type="PROSITE" id="PS00113">
    <property type="entry name" value="ADENYLATE_KINASE"/>
    <property type="match status" value="1"/>
</dbReference>
<evidence type="ECO:0000256" key="4">
    <source>
        <dbReference type="ARBA" id="ARBA00011245"/>
    </source>
</evidence>
<evidence type="ECO:0000256" key="7">
    <source>
        <dbReference type="ARBA" id="ARBA00022640"/>
    </source>
</evidence>
<dbReference type="InterPro" id="IPR000850">
    <property type="entry name" value="Adenylat/UMP-CMP_kin"/>
</dbReference>
<dbReference type="Pfam" id="PF00406">
    <property type="entry name" value="ADK"/>
    <property type="match status" value="1"/>
</dbReference>
<keyword evidence="15" id="KW-1133">Transmembrane helix</keyword>
<dbReference type="PRINTS" id="PR00094">
    <property type="entry name" value="ADENYLTKNASE"/>
</dbReference>
<evidence type="ECO:0000259" key="16">
    <source>
        <dbReference type="Pfam" id="PF09353"/>
    </source>
</evidence>
<dbReference type="HAMAP" id="MF_00235">
    <property type="entry name" value="Adenylate_kinase_Adk"/>
    <property type="match status" value="1"/>
</dbReference>
<feature type="domain" description="DUF1995" evidence="16">
    <location>
        <begin position="330"/>
        <end position="420"/>
    </location>
</feature>
<evidence type="ECO:0000313" key="17">
    <source>
        <dbReference type="EMBL" id="KAJ9688873.1"/>
    </source>
</evidence>
<keyword evidence="18" id="KW-1185">Reference proteome</keyword>
<keyword evidence="9" id="KW-0547">Nucleotide-binding</keyword>
<dbReference type="GO" id="GO:0009507">
    <property type="term" value="C:chloroplast"/>
    <property type="evidence" value="ECO:0007669"/>
    <property type="project" value="UniProtKB-SubCell"/>
</dbReference>
<reference evidence="17 18" key="1">
    <citation type="journal article" date="2023" name="BMC Biotechnol.">
        <title>Vitis rotundifolia cv Carlos genome sequencing.</title>
        <authorList>
            <person name="Huff M."/>
            <person name="Hulse-Kemp A."/>
            <person name="Scheffler B."/>
            <person name="Youngblood R."/>
            <person name="Simpson S."/>
            <person name="Babiker E."/>
            <person name="Staton M."/>
        </authorList>
    </citation>
    <scope>NUCLEOTIDE SEQUENCE [LARGE SCALE GENOMIC DNA]</scope>
    <source>
        <tissue evidence="17">Leaf</tissue>
    </source>
</reference>
<dbReference type="Pfam" id="PF09353">
    <property type="entry name" value="DUF1995"/>
    <property type="match status" value="1"/>
</dbReference>
<dbReference type="EC" id="2.7.4.3" evidence="5"/>
<comment type="caution">
    <text evidence="17">The sequence shown here is derived from an EMBL/GenBank/DDBJ whole genome shotgun (WGS) entry which is preliminary data.</text>
</comment>
<dbReference type="NCBIfam" id="TIGR01351">
    <property type="entry name" value="adk"/>
    <property type="match status" value="1"/>
</dbReference>
<evidence type="ECO:0000256" key="2">
    <source>
        <dbReference type="ARBA" id="ARBA00004229"/>
    </source>
</evidence>
<proteinExistence type="inferred from homology"/>
<keyword evidence="8 13" id="KW-0808">Transferase</keyword>
<keyword evidence="15" id="KW-0812">Transmembrane</keyword>
<dbReference type="PANTHER" id="PTHR23359">
    <property type="entry name" value="NUCLEOTIDE KINASE"/>
    <property type="match status" value="1"/>
</dbReference>
<dbReference type="FunFam" id="3.40.50.300:FF:001694">
    <property type="entry name" value="Adenylate kinase, chloroplastic"/>
    <property type="match status" value="1"/>
</dbReference>
<keyword evidence="6" id="KW-0150">Chloroplast</keyword>
<evidence type="ECO:0000256" key="13">
    <source>
        <dbReference type="RuleBase" id="RU003330"/>
    </source>
</evidence>
<sequence length="492" mass="55048">MLQSSLAPPSHLHCTNLYSVPSLPLLCSLPLSFSSSSLSFGLRRCRRLSFGVHVDTHFSINPEPKGLRVSCAISEPLKVMISGAPASGKGTQCEMIVQKFGLVHISTGDLLRAEVSSGSEIGNKAKEYMDTGRLVPDEIVIMMVTARISQEDTKEKGWLLDGFPRTFAQAQSLEKLKIRPDVYIVLDVPDQILIDRCVGRRVDPVTGKIYHLKFFPPENEEIKARLVTRSDDTEEKVKSRLEIYKKNAEAILSTYSTIMNKVDGNHSKDEVFKAIDSLLSKVQKDKENMMKLEKSIRASERLSNLVSSSEENWRGVPTRLNNIPHSREIRTYFYDDVLQATQRAVNDGRTRLKVEINIPELNPEMDVYRIGTLMELVRVLALSFADDGKHVKVCVQGSMGEGALAGMPLQLAGTRKILEFMDWGDYGAKGTFINIGSIGMHLKTKNICICMTSSCLSPPYAAVSHHIHHVIILSVFQILHQWFIISLFLAFK</sequence>
<comment type="similarity">
    <text evidence="3 13">Belongs to the adenylate kinase family.</text>
</comment>
<name>A0AA38ZI96_VITRO</name>
<dbReference type="CDD" id="cd01428">
    <property type="entry name" value="ADK"/>
    <property type="match status" value="1"/>
</dbReference>
<dbReference type="EMBL" id="JARBHA010000011">
    <property type="protein sequence ID" value="KAJ9688873.1"/>
    <property type="molecule type" value="Genomic_DNA"/>
</dbReference>
<evidence type="ECO:0000256" key="9">
    <source>
        <dbReference type="ARBA" id="ARBA00022741"/>
    </source>
</evidence>
<organism evidence="17 18">
    <name type="scientific">Vitis rotundifolia</name>
    <name type="common">Muscadine grape</name>
    <dbReference type="NCBI Taxonomy" id="103349"/>
    <lineage>
        <taxon>Eukaryota</taxon>
        <taxon>Viridiplantae</taxon>
        <taxon>Streptophyta</taxon>
        <taxon>Embryophyta</taxon>
        <taxon>Tracheophyta</taxon>
        <taxon>Spermatophyta</taxon>
        <taxon>Magnoliopsida</taxon>
        <taxon>eudicotyledons</taxon>
        <taxon>Gunneridae</taxon>
        <taxon>Pentapetalae</taxon>
        <taxon>rosids</taxon>
        <taxon>Vitales</taxon>
        <taxon>Vitaceae</taxon>
        <taxon>Viteae</taxon>
        <taxon>Vitis</taxon>
    </lineage>
</organism>
<evidence type="ECO:0000256" key="12">
    <source>
        <dbReference type="ARBA" id="ARBA00031517"/>
    </source>
</evidence>
<dbReference type="SUPFAM" id="SSF52540">
    <property type="entry name" value="P-loop containing nucleoside triphosphate hydrolases"/>
    <property type="match status" value="1"/>
</dbReference>
<comment type="catalytic activity">
    <reaction evidence="1">
        <text>AMP + ATP = 2 ADP</text>
        <dbReference type="Rhea" id="RHEA:12973"/>
        <dbReference type="ChEBI" id="CHEBI:30616"/>
        <dbReference type="ChEBI" id="CHEBI:456215"/>
        <dbReference type="ChEBI" id="CHEBI:456216"/>
        <dbReference type="EC" id="2.7.4.3"/>
    </reaction>
</comment>
<dbReference type="Proteomes" id="UP001168098">
    <property type="component" value="Unassembled WGS sequence"/>
</dbReference>
<evidence type="ECO:0000313" key="18">
    <source>
        <dbReference type="Proteomes" id="UP001168098"/>
    </source>
</evidence>
<evidence type="ECO:0000256" key="15">
    <source>
        <dbReference type="SAM" id="Phobius"/>
    </source>
</evidence>
<evidence type="ECO:0000256" key="5">
    <source>
        <dbReference type="ARBA" id="ARBA00012955"/>
    </source>
</evidence>
<feature type="transmembrane region" description="Helical" evidence="15">
    <location>
        <begin position="467"/>
        <end position="491"/>
    </location>
</feature>
<keyword evidence="10 13" id="KW-0418">Kinase</keyword>
<dbReference type="GO" id="GO:0004017">
    <property type="term" value="F:AMP kinase activity"/>
    <property type="evidence" value="ECO:0007669"/>
    <property type="project" value="UniProtKB-EC"/>
</dbReference>
<dbReference type="Gene3D" id="3.40.50.300">
    <property type="entry name" value="P-loop containing nucleotide triphosphate hydrolases"/>
    <property type="match status" value="1"/>
</dbReference>
<dbReference type="GO" id="GO:0005524">
    <property type="term" value="F:ATP binding"/>
    <property type="evidence" value="ECO:0007669"/>
    <property type="project" value="UniProtKB-KW"/>
</dbReference>
<evidence type="ECO:0000256" key="10">
    <source>
        <dbReference type="ARBA" id="ARBA00022777"/>
    </source>
</evidence>
<dbReference type="InterPro" id="IPR033690">
    <property type="entry name" value="Adenylat_kinase_CS"/>
</dbReference>
<evidence type="ECO:0000256" key="6">
    <source>
        <dbReference type="ARBA" id="ARBA00022528"/>
    </source>
</evidence>
<gene>
    <name evidence="17" type="ORF">PVL29_014494</name>
</gene>
<dbReference type="InterPro" id="IPR006259">
    <property type="entry name" value="Adenyl_kin_sub"/>
</dbReference>
<evidence type="ECO:0000256" key="14">
    <source>
        <dbReference type="SAM" id="Coils"/>
    </source>
</evidence>
<keyword evidence="14" id="KW-0175">Coiled coil</keyword>
<keyword evidence="7" id="KW-0934">Plastid</keyword>
<evidence type="ECO:0000256" key="8">
    <source>
        <dbReference type="ARBA" id="ARBA00022679"/>
    </source>
</evidence>
<comment type="subunit">
    <text evidence="4">Monomer.</text>
</comment>
<dbReference type="InterPro" id="IPR018962">
    <property type="entry name" value="DUF1995"/>
</dbReference>
<evidence type="ECO:0000256" key="3">
    <source>
        <dbReference type="ARBA" id="ARBA00007220"/>
    </source>
</evidence>
<dbReference type="InterPro" id="IPR027417">
    <property type="entry name" value="P-loop_NTPase"/>
</dbReference>
<accession>A0AA38ZI96</accession>
<evidence type="ECO:0000256" key="1">
    <source>
        <dbReference type="ARBA" id="ARBA00000582"/>
    </source>
</evidence>